<dbReference type="GO" id="GO:0005525">
    <property type="term" value="F:GTP binding"/>
    <property type="evidence" value="ECO:0007669"/>
    <property type="project" value="InterPro"/>
</dbReference>
<gene>
    <name evidence="2" type="ORF">K503DRAFT_405295</name>
</gene>
<dbReference type="InterPro" id="IPR027417">
    <property type="entry name" value="P-loop_NTPase"/>
</dbReference>
<protein>
    <recommendedName>
        <fullName evidence="1">G domain-containing protein</fullName>
    </recommendedName>
</protein>
<reference evidence="2 3" key="1">
    <citation type="submission" date="2016-06" db="EMBL/GenBank/DDBJ databases">
        <title>Comparative genomics of the ectomycorrhizal sister species Rhizopogon vinicolor and Rhizopogon vesiculosus (Basidiomycota: Boletales) reveals a divergence of the mating type B locus.</title>
        <authorList>
            <consortium name="DOE Joint Genome Institute"/>
            <person name="Mujic A.B."/>
            <person name="Kuo A."/>
            <person name="Tritt A."/>
            <person name="Lipzen A."/>
            <person name="Chen C."/>
            <person name="Johnson J."/>
            <person name="Sharma A."/>
            <person name="Barry K."/>
            <person name="Grigoriev I.V."/>
            <person name="Spatafora J.W."/>
        </authorList>
    </citation>
    <scope>NUCLEOTIDE SEQUENCE [LARGE SCALE GENOMIC DNA]</scope>
    <source>
        <strain evidence="2 3">AM-OR11-026</strain>
    </source>
</reference>
<dbReference type="EMBL" id="KV448548">
    <property type="protein sequence ID" value="OAX34952.1"/>
    <property type="molecule type" value="Genomic_DNA"/>
</dbReference>
<dbReference type="InParanoid" id="A0A1B7MQQ7"/>
<proteinExistence type="predicted"/>
<organism evidence="2 3">
    <name type="scientific">Rhizopogon vinicolor AM-OR11-026</name>
    <dbReference type="NCBI Taxonomy" id="1314800"/>
    <lineage>
        <taxon>Eukaryota</taxon>
        <taxon>Fungi</taxon>
        <taxon>Dikarya</taxon>
        <taxon>Basidiomycota</taxon>
        <taxon>Agaricomycotina</taxon>
        <taxon>Agaricomycetes</taxon>
        <taxon>Agaricomycetidae</taxon>
        <taxon>Boletales</taxon>
        <taxon>Suillineae</taxon>
        <taxon>Rhizopogonaceae</taxon>
        <taxon>Rhizopogon</taxon>
    </lineage>
</organism>
<name>A0A1B7MQQ7_9AGAM</name>
<dbReference type="STRING" id="1314800.A0A1B7MQQ7"/>
<keyword evidence="3" id="KW-1185">Reference proteome</keyword>
<dbReference type="AlphaFoldDB" id="A0A1B7MQQ7"/>
<dbReference type="InterPro" id="IPR006073">
    <property type="entry name" value="GTP-bd"/>
</dbReference>
<feature type="domain" description="G" evidence="1">
    <location>
        <begin position="15"/>
        <end position="154"/>
    </location>
</feature>
<evidence type="ECO:0000313" key="2">
    <source>
        <dbReference type="EMBL" id="OAX34952.1"/>
    </source>
</evidence>
<dbReference type="CDD" id="cd00882">
    <property type="entry name" value="Ras_like_GTPase"/>
    <property type="match status" value="1"/>
</dbReference>
<dbReference type="Pfam" id="PF01926">
    <property type="entry name" value="MMR_HSR1"/>
    <property type="match status" value="1"/>
</dbReference>
<sequence length="296" mass="33585">MAPPKDLRKKFGRFRILVVGRANAGKTTLLQRVCNTTEKPEIFNGRGKKIDATVVQSSLGRGYHKIENELVFGSNPNFVFHDSCGFEAGGEAEFKQMKKFVLERASTTKLKERIHAIWYCIPMDEYHRAITKAEEMFFAECNTSSVPVIAVFTKFDALWDAAFGQLKESGLTWMESKRVAPERAKEIFTNMKIWDRLRETQYPPKDCVYLAEMDKDNADCGPLLEGTTSALGEEAMQMLLISTQRTNLTLCIKYAVEKSLMPYIGTAGIVRGSSRLSEDIWGEMQKKIGNWFPHVK</sequence>
<evidence type="ECO:0000259" key="1">
    <source>
        <dbReference type="Pfam" id="PF01926"/>
    </source>
</evidence>
<dbReference type="SUPFAM" id="SSF52540">
    <property type="entry name" value="P-loop containing nucleoside triphosphate hydrolases"/>
    <property type="match status" value="1"/>
</dbReference>
<accession>A0A1B7MQQ7</accession>
<dbReference type="Gene3D" id="3.40.50.300">
    <property type="entry name" value="P-loop containing nucleotide triphosphate hydrolases"/>
    <property type="match status" value="1"/>
</dbReference>
<dbReference type="OrthoDB" id="59699at2759"/>
<evidence type="ECO:0000313" key="3">
    <source>
        <dbReference type="Proteomes" id="UP000092154"/>
    </source>
</evidence>
<dbReference type="Proteomes" id="UP000092154">
    <property type="component" value="Unassembled WGS sequence"/>
</dbReference>